<dbReference type="EMBL" id="JAUTDP010000021">
    <property type="protein sequence ID" value="KAK3386260.1"/>
    <property type="molecule type" value="Genomic_DNA"/>
</dbReference>
<feature type="transmembrane region" description="Helical" evidence="1">
    <location>
        <begin position="43"/>
        <end position="62"/>
    </location>
</feature>
<comment type="caution">
    <text evidence="2">The sequence shown here is derived from an EMBL/GenBank/DDBJ whole genome shotgun (WGS) entry which is preliminary data.</text>
</comment>
<dbReference type="AlphaFoldDB" id="A0AAE0U0L6"/>
<reference evidence="2" key="2">
    <citation type="submission" date="2023-07" db="EMBL/GenBank/DDBJ databases">
        <authorList>
            <consortium name="Lawrence Berkeley National Laboratory"/>
            <person name="Haridas S."/>
            <person name="Hensen N."/>
            <person name="Bonometti L."/>
            <person name="Westerberg I."/>
            <person name="Brannstrom I.O."/>
            <person name="Guillou S."/>
            <person name="Cros-Aarteil S."/>
            <person name="Calhoun S."/>
            <person name="Kuo A."/>
            <person name="Mondo S."/>
            <person name="Pangilinan J."/>
            <person name="Riley R."/>
            <person name="LaButti K."/>
            <person name="Andreopoulos B."/>
            <person name="Lipzen A."/>
            <person name="Chen C."/>
            <person name="Yanf M."/>
            <person name="Daum C."/>
            <person name="Ng V."/>
            <person name="Clum A."/>
            <person name="Steindorff A."/>
            <person name="Ohm R."/>
            <person name="Martin F."/>
            <person name="Silar P."/>
            <person name="Natvig D."/>
            <person name="Lalanne C."/>
            <person name="Gautier V."/>
            <person name="Ament-velasquez S.L."/>
            <person name="Kruys A."/>
            <person name="Hutchinson M.I."/>
            <person name="Powell A.J."/>
            <person name="Barry K."/>
            <person name="Miller A.N."/>
            <person name="Grigoriev I.V."/>
            <person name="Debuchy R."/>
            <person name="Gladieux P."/>
            <person name="Thoren M.H."/>
            <person name="Johannesson H."/>
        </authorList>
    </citation>
    <scope>NUCLEOTIDE SEQUENCE</scope>
    <source>
        <strain evidence="2">FGSC 1904</strain>
    </source>
</reference>
<keyword evidence="3" id="KW-1185">Reference proteome</keyword>
<proteinExistence type="predicted"/>
<evidence type="ECO:0000313" key="2">
    <source>
        <dbReference type="EMBL" id="KAK3386260.1"/>
    </source>
</evidence>
<reference evidence="2" key="1">
    <citation type="journal article" date="2023" name="Mol. Phylogenet. Evol.">
        <title>Genome-scale phylogeny and comparative genomics of the fungal order Sordariales.</title>
        <authorList>
            <person name="Hensen N."/>
            <person name="Bonometti L."/>
            <person name="Westerberg I."/>
            <person name="Brannstrom I.O."/>
            <person name="Guillou S."/>
            <person name="Cros-Aarteil S."/>
            <person name="Calhoun S."/>
            <person name="Haridas S."/>
            <person name="Kuo A."/>
            <person name="Mondo S."/>
            <person name="Pangilinan J."/>
            <person name="Riley R."/>
            <person name="LaButti K."/>
            <person name="Andreopoulos B."/>
            <person name="Lipzen A."/>
            <person name="Chen C."/>
            <person name="Yan M."/>
            <person name="Daum C."/>
            <person name="Ng V."/>
            <person name="Clum A."/>
            <person name="Steindorff A."/>
            <person name="Ohm R.A."/>
            <person name="Martin F."/>
            <person name="Silar P."/>
            <person name="Natvig D.O."/>
            <person name="Lalanne C."/>
            <person name="Gautier V."/>
            <person name="Ament-Velasquez S.L."/>
            <person name="Kruys A."/>
            <person name="Hutchinson M.I."/>
            <person name="Powell A.J."/>
            <person name="Barry K."/>
            <person name="Miller A.N."/>
            <person name="Grigoriev I.V."/>
            <person name="Debuchy R."/>
            <person name="Gladieux P."/>
            <person name="Hiltunen Thoren M."/>
            <person name="Johannesson H."/>
        </authorList>
    </citation>
    <scope>NUCLEOTIDE SEQUENCE</scope>
    <source>
        <strain evidence="2">FGSC 1904</strain>
    </source>
</reference>
<protein>
    <submittedName>
        <fullName evidence="2">Uncharacterized protein</fullName>
    </submittedName>
</protein>
<gene>
    <name evidence="2" type="ORF">B0T20DRAFT_427715</name>
</gene>
<keyword evidence="1" id="KW-0472">Membrane</keyword>
<evidence type="ECO:0000313" key="3">
    <source>
        <dbReference type="Proteomes" id="UP001281003"/>
    </source>
</evidence>
<evidence type="ECO:0000256" key="1">
    <source>
        <dbReference type="SAM" id="Phobius"/>
    </source>
</evidence>
<dbReference type="Proteomes" id="UP001281003">
    <property type="component" value="Unassembled WGS sequence"/>
</dbReference>
<name>A0AAE0U0L6_SORBR</name>
<keyword evidence="1" id="KW-0812">Transmembrane</keyword>
<accession>A0AAE0U0L6</accession>
<keyword evidence="1" id="KW-1133">Transmembrane helix</keyword>
<organism evidence="2 3">
    <name type="scientific">Sordaria brevicollis</name>
    <dbReference type="NCBI Taxonomy" id="83679"/>
    <lineage>
        <taxon>Eukaryota</taxon>
        <taxon>Fungi</taxon>
        <taxon>Dikarya</taxon>
        <taxon>Ascomycota</taxon>
        <taxon>Pezizomycotina</taxon>
        <taxon>Sordariomycetes</taxon>
        <taxon>Sordariomycetidae</taxon>
        <taxon>Sordariales</taxon>
        <taxon>Sordariaceae</taxon>
        <taxon>Sordaria</taxon>
    </lineage>
</organism>
<sequence length="89" mass="9662">MRGLIVAIYWSATGWVGTGQSPLGTYTFNGCRVKDKIGKGLRLGLWMFGGGIMYIGNGWISIGKFKEVSMGKRTGHWMGGTGSHIESFT</sequence>